<dbReference type="STRING" id="36847.CLNEO_29530"/>
<keyword evidence="3" id="KW-0997">Cell inner membrane</keyword>
<keyword evidence="5" id="KW-0479">Metal-binding</keyword>
<dbReference type="EC" id="3.1.26.-" evidence="12"/>
<keyword evidence="9" id="KW-0694">RNA-binding</keyword>
<dbReference type="Gene3D" id="2.40.50.140">
    <property type="entry name" value="Nucleic acid-binding proteins"/>
    <property type="match status" value="1"/>
</dbReference>
<dbReference type="InterPro" id="IPR019307">
    <property type="entry name" value="RNA-bd_AU-1/RNase_E/G"/>
</dbReference>
<evidence type="ECO:0000256" key="5">
    <source>
        <dbReference type="ARBA" id="ARBA00022723"/>
    </source>
</evidence>
<dbReference type="NCBIfam" id="TIGR00757">
    <property type="entry name" value="RNaseEG"/>
    <property type="match status" value="1"/>
</dbReference>
<sequence>MKRVLLDIEEGITRVALVEEGKLVELYYETMREESLVGNVYAGRVDNVIPNLQACFVEIGSEKKGYLYYGNQRAASDGEKNPARPKVGDTLVVQVEKDAVGTKGAVLTQIISYPGKFLVLLNEDGEIGVSRKITDQTERERIRGIVESFLPKAYGAVVRTNAAGKTEEDFKKEIHILLEKAKGVANGQYRKAPALLLKQSVPVEKAVRDFYREEIDQFVVNNQEIYTQLLDTGDFNGERQPSLFLYQEKLPLFESFFVESQSQRALDEKVWLKSGGFLVIEETEACVVIDVNSGKAAGKGDLEKTILKTNLEAVQEVAKQLRLRNLSGIIIVDFIDMTTEENRNNVTKALEKAVEKDRIKTVVVGMTQLGLMQLTRKKTRPSLSKQMTTKCRQCHGQGRMPSIDWTVIQMRREVESILANTIYQKVIVQADERLLSAFRGYENEYLHKITKSLGGTVICEGKADLRFSQFQIVKEK</sequence>
<keyword evidence="10" id="KW-0472">Membrane</keyword>
<evidence type="ECO:0000256" key="6">
    <source>
        <dbReference type="ARBA" id="ARBA00022759"/>
    </source>
</evidence>
<organism evidence="12 13">
    <name type="scientific">Anaerotignum neopropionicum</name>
    <dbReference type="NCBI Taxonomy" id="36847"/>
    <lineage>
        <taxon>Bacteria</taxon>
        <taxon>Bacillati</taxon>
        <taxon>Bacillota</taxon>
        <taxon>Clostridia</taxon>
        <taxon>Lachnospirales</taxon>
        <taxon>Anaerotignaceae</taxon>
        <taxon>Anaerotignum</taxon>
    </lineage>
</organism>
<dbReference type="InterPro" id="IPR012340">
    <property type="entry name" value="NA-bd_OB-fold"/>
</dbReference>
<dbReference type="RefSeq" id="WP_066091042.1">
    <property type="nucleotide sequence ID" value="NZ_LRVM01000019.1"/>
</dbReference>
<evidence type="ECO:0000256" key="7">
    <source>
        <dbReference type="ARBA" id="ARBA00022801"/>
    </source>
</evidence>
<dbReference type="GO" id="GO:0016787">
    <property type="term" value="F:hydrolase activity"/>
    <property type="evidence" value="ECO:0007669"/>
    <property type="project" value="UniProtKB-KW"/>
</dbReference>
<keyword evidence="2" id="KW-1003">Cell membrane</keyword>
<evidence type="ECO:0000256" key="4">
    <source>
        <dbReference type="ARBA" id="ARBA00022722"/>
    </source>
</evidence>
<protein>
    <submittedName>
        <fullName evidence="12">Ribonuclease G</fullName>
        <ecNumber evidence="12">3.1.26.-</ecNumber>
    </submittedName>
</protein>
<reference evidence="12 13" key="1">
    <citation type="submission" date="2016-01" db="EMBL/GenBank/DDBJ databases">
        <title>Genome sequence of Clostridium neopropionicum X4, DSM-3847.</title>
        <authorList>
            <person name="Poehlein A."/>
            <person name="Beck M.H."/>
            <person name="Bengelsdorf F.R."/>
            <person name="Daniel R."/>
            <person name="Duerre P."/>
        </authorList>
    </citation>
    <scope>NUCLEOTIDE SEQUENCE [LARGE SCALE GENOMIC DNA]</scope>
    <source>
        <strain evidence="12 13">DSM-3847</strain>
    </source>
</reference>
<evidence type="ECO:0000256" key="10">
    <source>
        <dbReference type="ARBA" id="ARBA00023136"/>
    </source>
</evidence>
<dbReference type="GO" id="GO:0003723">
    <property type="term" value="F:RNA binding"/>
    <property type="evidence" value="ECO:0007669"/>
    <property type="project" value="UniProtKB-KW"/>
</dbReference>
<evidence type="ECO:0000313" key="12">
    <source>
        <dbReference type="EMBL" id="KXL51667.1"/>
    </source>
</evidence>
<dbReference type="PANTHER" id="PTHR30001:SF1">
    <property type="entry name" value="RIBONUCLEASE E_G-LIKE PROTEIN, CHLOROPLASTIC"/>
    <property type="match status" value="1"/>
</dbReference>
<dbReference type="EMBL" id="LRVM01000019">
    <property type="protein sequence ID" value="KXL51667.1"/>
    <property type="molecule type" value="Genomic_DNA"/>
</dbReference>
<feature type="domain" description="S1 motif" evidence="11">
    <location>
        <begin position="36"/>
        <end position="110"/>
    </location>
</feature>
<evidence type="ECO:0000259" key="11">
    <source>
        <dbReference type="SMART" id="SM00316"/>
    </source>
</evidence>
<dbReference type="GO" id="GO:0006364">
    <property type="term" value="P:rRNA processing"/>
    <property type="evidence" value="ECO:0007669"/>
    <property type="project" value="TreeGrafter"/>
</dbReference>
<keyword evidence="4" id="KW-0540">Nuclease</keyword>
<evidence type="ECO:0000313" key="13">
    <source>
        <dbReference type="Proteomes" id="UP000070539"/>
    </source>
</evidence>
<comment type="cofactor">
    <cofactor evidence="1">
        <name>Mg(2+)</name>
        <dbReference type="ChEBI" id="CHEBI:18420"/>
    </cofactor>
</comment>
<dbReference type="GO" id="GO:0004540">
    <property type="term" value="F:RNA nuclease activity"/>
    <property type="evidence" value="ECO:0007669"/>
    <property type="project" value="InterPro"/>
</dbReference>
<dbReference type="InterPro" id="IPR004659">
    <property type="entry name" value="RNase_E/G"/>
</dbReference>
<keyword evidence="13" id="KW-1185">Reference proteome</keyword>
<dbReference type="InterPro" id="IPR003029">
    <property type="entry name" value="S1_domain"/>
</dbReference>
<dbReference type="GO" id="GO:0005737">
    <property type="term" value="C:cytoplasm"/>
    <property type="evidence" value="ECO:0007669"/>
    <property type="project" value="TreeGrafter"/>
</dbReference>
<dbReference type="OrthoDB" id="9804278at2"/>
<dbReference type="Gene3D" id="3.40.1260.20">
    <property type="entry name" value="Ribonuclease E, catalytic domain"/>
    <property type="match status" value="1"/>
</dbReference>
<name>A0A136WAX6_9FIRM</name>
<dbReference type="CDD" id="cd04453">
    <property type="entry name" value="S1_RNase_E"/>
    <property type="match status" value="1"/>
</dbReference>
<accession>A0A136WAX6</accession>
<evidence type="ECO:0000256" key="2">
    <source>
        <dbReference type="ARBA" id="ARBA00022475"/>
    </source>
</evidence>
<evidence type="ECO:0000256" key="3">
    <source>
        <dbReference type="ARBA" id="ARBA00022519"/>
    </source>
</evidence>
<dbReference type="Pfam" id="PF10150">
    <property type="entry name" value="RNase_E_G"/>
    <property type="match status" value="1"/>
</dbReference>
<evidence type="ECO:0000256" key="1">
    <source>
        <dbReference type="ARBA" id="ARBA00001946"/>
    </source>
</evidence>
<keyword evidence="8" id="KW-0460">Magnesium</keyword>
<dbReference type="AlphaFoldDB" id="A0A136WAX6"/>
<dbReference type="SMART" id="SM00316">
    <property type="entry name" value="S1"/>
    <property type="match status" value="1"/>
</dbReference>
<evidence type="ECO:0000256" key="8">
    <source>
        <dbReference type="ARBA" id="ARBA00022842"/>
    </source>
</evidence>
<gene>
    <name evidence="12" type="primary">rng</name>
    <name evidence="12" type="ORF">CLNEO_29530</name>
</gene>
<dbReference type="GO" id="GO:0046872">
    <property type="term" value="F:metal ion binding"/>
    <property type="evidence" value="ECO:0007669"/>
    <property type="project" value="UniProtKB-KW"/>
</dbReference>
<dbReference type="Proteomes" id="UP000070539">
    <property type="component" value="Unassembled WGS sequence"/>
</dbReference>
<dbReference type="GO" id="GO:0004519">
    <property type="term" value="F:endonuclease activity"/>
    <property type="evidence" value="ECO:0007669"/>
    <property type="project" value="UniProtKB-KW"/>
</dbReference>
<comment type="caution">
    <text evidence="12">The sequence shown here is derived from an EMBL/GenBank/DDBJ whole genome shotgun (WGS) entry which is preliminary data.</text>
</comment>
<dbReference type="PATRIC" id="fig|36847.3.peg.3447"/>
<dbReference type="PANTHER" id="PTHR30001">
    <property type="entry name" value="RIBONUCLEASE"/>
    <property type="match status" value="1"/>
</dbReference>
<keyword evidence="7 12" id="KW-0378">Hydrolase</keyword>
<proteinExistence type="predicted"/>
<keyword evidence="6" id="KW-0255">Endonuclease</keyword>
<evidence type="ECO:0000256" key="9">
    <source>
        <dbReference type="ARBA" id="ARBA00022884"/>
    </source>
</evidence>
<dbReference type="SUPFAM" id="SSF50249">
    <property type="entry name" value="Nucleic acid-binding proteins"/>
    <property type="match status" value="1"/>
</dbReference>